<accession>A0A7J8AFR9</accession>
<keyword evidence="1" id="KW-0472">Membrane</keyword>
<keyword evidence="1" id="KW-0812">Transmembrane</keyword>
<dbReference type="AlphaFoldDB" id="A0A7J8AFR9"/>
<dbReference type="Proteomes" id="UP000585614">
    <property type="component" value="Unassembled WGS sequence"/>
</dbReference>
<evidence type="ECO:0000313" key="2">
    <source>
        <dbReference type="EMBL" id="KAF6385066.1"/>
    </source>
</evidence>
<keyword evidence="1" id="KW-1133">Transmembrane helix</keyword>
<evidence type="ECO:0000313" key="3">
    <source>
        <dbReference type="Proteomes" id="UP000585614"/>
    </source>
</evidence>
<evidence type="ECO:0000256" key="1">
    <source>
        <dbReference type="SAM" id="Phobius"/>
    </source>
</evidence>
<feature type="transmembrane region" description="Helical" evidence="1">
    <location>
        <begin position="133"/>
        <end position="152"/>
    </location>
</feature>
<protein>
    <submittedName>
        <fullName evidence="2">Uncharacterized protein</fullName>
    </submittedName>
</protein>
<proteinExistence type="predicted"/>
<comment type="caution">
    <text evidence="2">The sequence shown here is derived from an EMBL/GenBank/DDBJ whole genome shotgun (WGS) entry which is preliminary data.</text>
</comment>
<name>A0A7J8AFR9_RHIFE</name>
<sequence length="225" mass="25484">MKFCTHTRTRAHVRIVCSARCSRSMVIIIKVTILVYPNTCSWQVNSWCRRWTKKTGRSLSEHRMNSLANVQLGKLCGSIACCYVYATSGSVNPFGCSSRPRTAAPFQRAAQHEQNCLALLWTHGRIRSQLKTAGLLFLFFHFFFFSVLRRSWTWEHSEHPFPAGFMHEAFAQGTASPCNVRGSTEPTKGNRGFLCGRTAADYLTNAFHFHGLLEICHKITSGLKF</sequence>
<dbReference type="EMBL" id="JACAGC010000002">
    <property type="protein sequence ID" value="KAF6385066.1"/>
    <property type="molecule type" value="Genomic_DNA"/>
</dbReference>
<organism evidence="2 3">
    <name type="scientific">Rhinolophus ferrumequinum</name>
    <name type="common">Greater horseshoe bat</name>
    <dbReference type="NCBI Taxonomy" id="59479"/>
    <lineage>
        <taxon>Eukaryota</taxon>
        <taxon>Metazoa</taxon>
        <taxon>Chordata</taxon>
        <taxon>Craniata</taxon>
        <taxon>Vertebrata</taxon>
        <taxon>Euteleostomi</taxon>
        <taxon>Mammalia</taxon>
        <taxon>Eutheria</taxon>
        <taxon>Laurasiatheria</taxon>
        <taxon>Chiroptera</taxon>
        <taxon>Yinpterochiroptera</taxon>
        <taxon>Rhinolophoidea</taxon>
        <taxon>Rhinolophidae</taxon>
        <taxon>Rhinolophinae</taxon>
        <taxon>Rhinolophus</taxon>
    </lineage>
</organism>
<gene>
    <name evidence="2" type="ORF">mRhiFer1_008886</name>
</gene>
<reference evidence="2 3" key="1">
    <citation type="journal article" date="2020" name="Nature">
        <title>Six reference-quality genomes reveal evolution of bat adaptations.</title>
        <authorList>
            <person name="Jebb D."/>
            <person name="Huang Z."/>
            <person name="Pippel M."/>
            <person name="Hughes G.M."/>
            <person name="Lavrichenko K."/>
            <person name="Devanna P."/>
            <person name="Winkler S."/>
            <person name="Jermiin L.S."/>
            <person name="Skirmuntt E.C."/>
            <person name="Katzourakis A."/>
            <person name="Burkitt-Gray L."/>
            <person name="Ray D.A."/>
            <person name="Sullivan K.A.M."/>
            <person name="Roscito J.G."/>
            <person name="Kirilenko B.M."/>
            <person name="Davalos L.M."/>
            <person name="Corthals A.P."/>
            <person name="Power M.L."/>
            <person name="Jones G."/>
            <person name="Ransome R.D."/>
            <person name="Dechmann D.K.N."/>
            <person name="Locatelli A.G."/>
            <person name="Puechmaille S.J."/>
            <person name="Fedrigo O."/>
            <person name="Jarvis E.D."/>
            <person name="Hiller M."/>
            <person name="Vernes S.C."/>
            <person name="Myers E.W."/>
            <person name="Teeling E.C."/>
        </authorList>
    </citation>
    <scope>NUCLEOTIDE SEQUENCE [LARGE SCALE GENOMIC DNA]</scope>
    <source>
        <strain evidence="2">MRhiFer1</strain>
        <tissue evidence="2">Lung</tissue>
    </source>
</reference>